<evidence type="ECO:0000313" key="3">
    <source>
        <dbReference type="EMBL" id="CCC92219.1"/>
    </source>
</evidence>
<dbReference type="GO" id="GO:0008270">
    <property type="term" value="F:zinc ion binding"/>
    <property type="evidence" value="ECO:0007669"/>
    <property type="project" value="UniProtKB-KW"/>
</dbReference>
<keyword evidence="1" id="KW-0863">Zinc-finger</keyword>
<sequence length="333" mass="36513">MGSSSSTAAPEGRPRSFYLVMGGPSIQYTAGPATSGPLIFDVELEKPEDEDAIERAEVFNMAVSVLPKEPFRIKHVQSANNRADFLFSFTISAANNTVGPHYTLRVFCGADIEYKENEGIRISQGEKSQTPFCVYETSAPEEILGEVKVSGGLQLQKLQNAVTTANEEGTKRVTYAPIVIELSYDPPAMHARRRAPAADSINTGASQRVVQYTLLDLPSDASDLVAAALRRGEDRQKPNVVEGVVPVVRQFLQLGVEVYELEDVFDLAAGDEDGDSDDEDDKLCVVCITNQRDTVLLPCRHMCLCYECASMLRIQRNNACPICRVAIERIMTA</sequence>
<dbReference type="Pfam" id="PF13920">
    <property type="entry name" value="zf-C3HC4_3"/>
    <property type="match status" value="1"/>
</dbReference>
<dbReference type="PANTHER" id="PTHR22996:SF0">
    <property type="entry name" value="RE60872P-RELATED"/>
    <property type="match status" value="1"/>
</dbReference>
<keyword evidence="1" id="KW-0862">Zinc</keyword>
<dbReference type="SMART" id="SM00184">
    <property type="entry name" value="RING"/>
    <property type="match status" value="1"/>
</dbReference>
<dbReference type="InterPro" id="IPR001841">
    <property type="entry name" value="Znf_RING"/>
</dbReference>
<dbReference type="PROSITE" id="PS50089">
    <property type="entry name" value="ZF_RING_2"/>
    <property type="match status" value="1"/>
</dbReference>
<accession>G0US57</accession>
<dbReference type="InterPro" id="IPR013083">
    <property type="entry name" value="Znf_RING/FYVE/PHD"/>
</dbReference>
<dbReference type="SUPFAM" id="SSF57850">
    <property type="entry name" value="RING/U-box"/>
    <property type="match status" value="1"/>
</dbReference>
<feature type="domain" description="RING-type" evidence="2">
    <location>
        <begin position="284"/>
        <end position="324"/>
    </location>
</feature>
<dbReference type="GO" id="GO:0016567">
    <property type="term" value="P:protein ubiquitination"/>
    <property type="evidence" value="ECO:0007669"/>
    <property type="project" value="TreeGrafter"/>
</dbReference>
<gene>
    <name evidence="3" type="ORF">TCIL3000_8_4400</name>
</gene>
<protein>
    <recommendedName>
        <fullName evidence="2">RING-type domain-containing protein</fullName>
    </recommendedName>
</protein>
<dbReference type="EMBL" id="HE575321">
    <property type="protein sequence ID" value="CCC92219.1"/>
    <property type="molecule type" value="Genomic_DNA"/>
</dbReference>
<proteinExistence type="predicted"/>
<dbReference type="VEuPathDB" id="TriTrypDB:TcIL3000_8_4400"/>
<organism evidence="3">
    <name type="scientific">Trypanosoma congolense (strain IL3000)</name>
    <dbReference type="NCBI Taxonomy" id="1068625"/>
    <lineage>
        <taxon>Eukaryota</taxon>
        <taxon>Discoba</taxon>
        <taxon>Euglenozoa</taxon>
        <taxon>Kinetoplastea</taxon>
        <taxon>Metakinetoplastina</taxon>
        <taxon>Trypanosomatida</taxon>
        <taxon>Trypanosomatidae</taxon>
        <taxon>Trypanosoma</taxon>
        <taxon>Nannomonas</taxon>
    </lineage>
</organism>
<evidence type="ECO:0000259" key="2">
    <source>
        <dbReference type="PROSITE" id="PS50089"/>
    </source>
</evidence>
<evidence type="ECO:0000256" key="1">
    <source>
        <dbReference type="PROSITE-ProRule" id="PRU00175"/>
    </source>
</evidence>
<dbReference type="Gene3D" id="3.30.40.10">
    <property type="entry name" value="Zinc/RING finger domain, C3HC4 (zinc finger)"/>
    <property type="match status" value="1"/>
</dbReference>
<dbReference type="PANTHER" id="PTHR22996">
    <property type="entry name" value="MAHOGUNIN"/>
    <property type="match status" value="1"/>
</dbReference>
<dbReference type="AlphaFoldDB" id="G0US57"/>
<keyword evidence="1" id="KW-0479">Metal-binding</keyword>
<dbReference type="GO" id="GO:0061630">
    <property type="term" value="F:ubiquitin protein ligase activity"/>
    <property type="evidence" value="ECO:0007669"/>
    <property type="project" value="UniProtKB-EC"/>
</dbReference>
<name>G0US57_TRYCI</name>
<dbReference type="InterPro" id="IPR045194">
    <property type="entry name" value="MGRN1/RNF157-like"/>
</dbReference>
<reference evidence="3" key="1">
    <citation type="journal article" date="2012" name="Proc. Natl. Acad. Sci. U.S.A.">
        <title>Antigenic diversity is generated by distinct evolutionary mechanisms in African trypanosome species.</title>
        <authorList>
            <person name="Jackson A.P."/>
            <person name="Berry A."/>
            <person name="Aslett M."/>
            <person name="Allison H.C."/>
            <person name="Burton P."/>
            <person name="Vavrova-Anderson J."/>
            <person name="Brown R."/>
            <person name="Browne H."/>
            <person name="Corton N."/>
            <person name="Hauser H."/>
            <person name="Gamble J."/>
            <person name="Gilderthorp R."/>
            <person name="Marcello L."/>
            <person name="McQuillan J."/>
            <person name="Otto T.D."/>
            <person name="Quail M.A."/>
            <person name="Sanders M.J."/>
            <person name="van Tonder A."/>
            <person name="Ginger M.L."/>
            <person name="Field M.C."/>
            <person name="Barry J.D."/>
            <person name="Hertz-Fowler C."/>
            <person name="Berriman M."/>
        </authorList>
    </citation>
    <scope>NUCLEOTIDE SEQUENCE</scope>
    <source>
        <strain evidence="3">IL3000</strain>
    </source>
</reference>